<gene>
    <name evidence="2" type="ORF">METZ01_LOCUS76034</name>
</gene>
<dbReference type="CDD" id="cd00198">
    <property type="entry name" value="vWFA"/>
    <property type="match status" value="1"/>
</dbReference>
<dbReference type="InterPro" id="IPR002035">
    <property type="entry name" value="VWF_A"/>
</dbReference>
<sequence>MAIRTLLAVFLTVLLTVAPVAAQQPQTPIFRSGTEVVDLYVTATDRNGRLVPNLLQEDFVVLDEGEVQEIVLFENEVRPITVVVMLDTSASMTPSLDLLMAGAEQFIIRMLPDDRGKVGAFNDKIQILPDIEFTGDRDLLIRELDRLQFGNPTRLYDAIGASIDSLEGVEGRKVALVFTDGEDTQHQIGWRDVLEKARAAEVMIYTIGLESDYFNGLRQVRSKPDGRLKTFAEETGGGYFELKDSDELGPTFTRVAQELHSQYVIGFAPATRDGKLHELELLVQRPGMTARTRRSYVAPEGP</sequence>
<dbReference type="Pfam" id="PF00092">
    <property type="entry name" value="VWA"/>
    <property type="match status" value="1"/>
</dbReference>
<dbReference type="Gene3D" id="3.40.50.410">
    <property type="entry name" value="von Willebrand factor, type A domain"/>
    <property type="match status" value="1"/>
</dbReference>
<protein>
    <recommendedName>
        <fullName evidence="1">VWFA domain-containing protein</fullName>
    </recommendedName>
</protein>
<feature type="domain" description="VWFA" evidence="1">
    <location>
        <begin position="81"/>
        <end position="255"/>
    </location>
</feature>
<dbReference type="AlphaFoldDB" id="A0A381U4L0"/>
<name>A0A381U4L0_9ZZZZ</name>
<evidence type="ECO:0000259" key="1">
    <source>
        <dbReference type="PROSITE" id="PS50234"/>
    </source>
</evidence>
<evidence type="ECO:0000313" key="2">
    <source>
        <dbReference type="EMBL" id="SVA23180.1"/>
    </source>
</evidence>
<dbReference type="InterPro" id="IPR017802">
    <property type="entry name" value="VWFA-rel_acidobac-type"/>
</dbReference>
<reference evidence="2" key="1">
    <citation type="submission" date="2018-05" db="EMBL/GenBank/DDBJ databases">
        <authorList>
            <person name="Lanie J.A."/>
            <person name="Ng W.-L."/>
            <person name="Kazmierczak K.M."/>
            <person name="Andrzejewski T.M."/>
            <person name="Davidsen T.M."/>
            <person name="Wayne K.J."/>
            <person name="Tettelin H."/>
            <person name="Glass J.I."/>
            <person name="Rusch D."/>
            <person name="Podicherti R."/>
            <person name="Tsui H.-C.T."/>
            <person name="Winkler M.E."/>
        </authorList>
    </citation>
    <scope>NUCLEOTIDE SEQUENCE</scope>
</reference>
<dbReference type="InterPro" id="IPR036465">
    <property type="entry name" value="vWFA_dom_sf"/>
</dbReference>
<proteinExistence type="predicted"/>
<dbReference type="PROSITE" id="PS50234">
    <property type="entry name" value="VWFA"/>
    <property type="match status" value="1"/>
</dbReference>
<dbReference type="NCBIfam" id="TIGR03436">
    <property type="entry name" value="acidobact_VWFA"/>
    <property type="match status" value="1"/>
</dbReference>
<accession>A0A381U4L0</accession>
<organism evidence="2">
    <name type="scientific">marine metagenome</name>
    <dbReference type="NCBI Taxonomy" id="408172"/>
    <lineage>
        <taxon>unclassified sequences</taxon>
        <taxon>metagenomes</taxon>
        <taxon>ecological metagenomes</taxon>
    </lineage>
</organism>
<dbReference type="SUPFAM" id="SSF53300">
    <property type="entry name" value="vWA-like"/>
    <property type="match status" value="1"/>
</dbReference>
<dbReference type="SMART" id="SM00327">
    <property type="entry name" value="VWA"/>
    <property type="match status" value="1"/>
</dbReference>
<dbReference type="EMBL" id="UINC01005727">
    <property type="protein sequence ID" value="SVA23180.1"/>
    <property type="molecule type" value="Genomic_DNA"/>
</dbReference>